<feature type="transmembrane region" description="Helical" evidence="7">
    <location>
        <begin position="21"/>
        <end position="41"/>
    </location>
</feature>
<dbReference type="PANTHER" id="PTHR30462:SF2">
    <property type="entry name" value="INTERMEMBRANE TRANSPORT PROTEIN PQIB"/>
    <property type="match status" value="1"/>
</dbReference>
<evidence type="ECO:0000259" key="8">
    <source>
        <dbReference type="Pfam" id="PF02470"/>
    </source>
</evidence>
<dbReference type="PANTHER" id="PTHR30462">
    <property type="entry name" value="INTERMEMBRANE TRANSPORT PROTEIN PQIB-RELATED"/>
    <property type="match status" value="1"/>
</dbReference>
<name>A0ABT2ZEM7_9RHOB</name>
<gene>
    <name evidence="9" type="ORF">OEW28_13250</name>
</gene>
<evidence type="ECO:0000256" key="3">
    <source>
        <dbReference type="ARBA" id="ARBA00022519"/>
    </source>
</evidence>
<feature type="domain" description="Mce/MlaD" evidence="8">
    <location>
        <begin position="304"/>
        <end position="394"/>
    </location>
</feature>
<evidence type="ECO:0000256" key="4">
    <source>
        <dbReference type="ARBA" id="ARBA00022692"/>
    </source>
</evidence>
<keyword evidence="2" id="KW-1003">Cell membrane</keyword>
<proteinExistence type="predicted"/>
<evidence type="ECO:0000256" key="5">
    <source>
        <dbReference type="ARBA" id="ARBA00022989"/>
    </source>
</evidence>
<dbReference type="Proteomes" id="UP001652542">
    <property type="component" value="Unassembled WGS sequence"/>
</dbReference>
<evidence type="ECO:0000256" key="2">
    <source>
        <dbReference type="ARBA" id="ARBA00022475"/>
    </source>
</evidence>
<keyword evidence="6 7" id="KW-0472">Membrane</keyword>
<dbReference type="InterPro" id="IPR003399">
    <property type="entry name" value="Mce/MlaD"/>
</dbReference>
<evidence type="ECO:0000256" key="7">
    <source>
        <dbReference type="SAM" id="Phobius"/>
    </source>
</evidence>
<protein>
    <submittedName>
        <fullName evidence="9">MlaD family protein</fullName>
    </submittedName>
</protein>
<feature type="domain" description="Mce/MlaD" evidence="8">
    <location>
        <begin position="51"/>
        <end position="136"/>
    </location>
</feature>
<feature type="domain" description="Mce/MlaD" evidence="8">
    <location>
        <begin position="164"/>
        <end position="224"/>
    </location>
</feature>
<evidence type="ECO:0000256" key="1">
    <source>
        <dbReference type="ARBA" id="ARBA00004533"/>
    </source>
</evidence>
<keyword evidence="4 7" id="KW-0812">Transmembrane</keyword>
<comment type="subcellular location">
    <subcellularLocation>
        <location evidence="1">Cell inner membrane</location>
    </subcellularLocation>
</comment>
<keyword evidence="10" id="KW-1185">Reference proteome</keyword>
<accession>A0ABT2ZEM7</accession>
<dbReference type="EMBL" id="JAOWKY010000003">
    <property type="protein sequence ID" value="MCV2869595.1"/>
    <property type="molecule type" value="Genomic_DNA"/>
</dbReference>
<evidence type="ECO:0000256" key="6">
    <source>
        <dbReference type="ARBA" id="ARBA00023136"/>
    </source>
</evidence>
<sequence length="694" mass="72750">MTDPKPAELDVSRPRQSFLRNLSFVWLVPILALVLSLAIAWRSYSERGALIEISLSNASGVTAGETTIRYRDVVVGVVEDVDFTTDLSRVVLSARIDKTVADLLPEEAMFWVVRPEVTAQRISGLSTVFSGVYIEASFKPSPGGSARSFEGLDDAPLTGVGEEGTYVTIRARDGNRLSPGAPVLYRGIEVGRIETPHLSDTGDSVVVGTFIAAPYDRFLTTATRFWDTSGFSVSLGAAGINLEVGNLSSLVTGGIAFDTLFSGGEPVEAGSVFELFADEQSARQSLVSGIGPNAVRFSIDFDGSVEGLTVGSPIEYRGLRVGEVSAIAAFLTETTEGQRVRLRATVALDPQAMGLPADAGTEESVDFLASEVEAGLRARLAPANLFSSALIIELAETPDAPPATLGRPEKGYPVLPSVQVDLPDFTATAEGVFERINALPVEELIDQAISVMASIEAVATAEGTRAMPDALVSLIEDSRALVASEETQALPGEIRAAIAELRGVVDELRARGAIDRLVSALENADAASANLSTASERVPALIEDLRALAAKANELGAEELVASATRVLDSANALIGTDEARALPPALTAALGEVEATLSELREGGAVENANATLTSTRAAADAVAEATAALPELSARLDALIAQSERLVTAYGAQSNFNADALAALREVRAAARTIAQLARAIERNPNSLIIGR</sequence>
<dbReference type="RefSeq" id="WP_263735245.1">
    <property type="nucleotide sequence ID" value="NZ_JAOWKY010000003.1"/>
</dbReference>
<keyword evidence="3" id="KW-0997">Cell inner membrane</keyword>
<dbReference type="InterPro" id="IPR051800">
    <property type="entry name" value="PqiA-PqiB_transport"/>
</dbReference>
<keyword evidence="5 7" id="KW-1133">Transmembrane helix</keyword>
<comment type="caution">
    <text evidence="9">The sequence shown here is derived from an EMBL/GenBank/DDBJ whole genome shotgun (WGS) entry which is preliminary data.</text>
</comment>
<organism evidence="9 10">
    <name type="scientific">Albidovulum marisflavi</name>
    <dbReference type="NCBI Taxonomy" id="2984159"/>
    <lineage>
        <taxon>Bacteria</taxon>
        <taxon>Pseudomonadati</taxon>
        <taxon>Pseudomonadota</taxon>
        <taxon>Alphaproteobacteria</taxon>
        <taxon>Rhodobacterales</taxon>
        <taxon>Paracoccaceae</taxon>
        <taxon>Albidovulum</taxon>
    </lineage>
</organism>
<dbReference type="Pfam" id="PF02470">
    <property type="entry name" value="MlaD"/>
    <property type="match status" value="3"/>
</dbReference>
<evidence type="ECO:0000313" key="10">
    <source>
        <dbReference type="Proteomes" id="UP001652542"/>
    </source>
</evidence>
<reference evidence="9 10" key="1">
    <citation type="submission" date="2022-10" db="EMBL/GenBank/DDBJ databases">
        <title>Defluviimonas sp. nov., isolated from ocean surface water.</title>
        <authorList>
            <person name="He W."/>
            <person name="Wang L."/>
            <person name="Zhang D.-F."/>
        </authorList>
    </citation>
    <scope>NUCLEOTIDE SEQUENCE [LARGE SCALE GENOMIC DNA]</scope>
    <source>
        <strain evidence="9 10">WL0002</strain>
    </source>
</reference>
<evidence type="ECO:0000313" key="9">
    <source>
        <dbReference type="EMBL" id="MCV2869595.1"/>
    </source>
</evidence>